<dbReference type="PANTHER" id="PTHR12446:SF34">
    <property type="entry name" value="PROTEIN LIN-54 HOMOLOG"/>
    <property type="match status" value="1"/>
</dbReference>
<dbReference type="InterPro" id="IPR033467">
    <property type="entry name" value="Tesmin/TSO1-like_CXC"/>
</dbReference>
<dbReference type="GO" id="GO:0005634">
    <property type="term" value="C:nucleus"/>
    <property type="evidence" value="ECO:0007669"/>
    <property type="project" value="UniProtKB-SubCell"/>
</dbReference>
<name>A0A8J5GUR4_ZINOF</name>
<evidence type="ECO:0000256" key="4">
    <source>
        <dbReference type="SAM" id="MobiDB-lite"/>
    </source>
</evidence>
<dbReference type="PROSITE" id="PS51634">
    <property type="entry name" value="CRC"/>
    <property type="match status" value="1"/>
</dbReference>
<feature type="region of interest" description="Disordered" evidence="4">
    <location>
        <begin position="518"/>
        <end position="579"/>
    </location>
</feature>
<evidence type="ECO:0000256" key="1">
    <source>
        <dbReference type="ARBA" id="ARBA00004123"/>
    </source>
</evidence>
<keyword evidence="7" id="KW-1185">Reference proteome</keyword>
<comment type="subcellular location">
    <subcellularLocation>
        <location evidence="1">Nucleus</location>
    </subcellularLocation>
</comment>
<dbReference type="SMART" id="SM01114">
    <property type="entry name" value="CXC"/>
    <property type="match status" value="2"/>
</dbReference>
<accession>A0A8J5GUR4</accession>
<feature type="domain" description="CRC" evidence="5">
    <location>
        <begin position="110"/>
        <end position="234"/>
    </location>
</feature>
<dbReference type="Proteomes" id="UP000734854">
    <property type="component" value="Unassembled WGS sequence"/>
</dbReference>
<protein>
    <recommendedName>
        <fullName evidence="5">CRC domain-containing protein</fullName>
    </recommendedName>
</protein>
<feature type="region of interest" description="Disordered" evidence="4">
    <location>
        <begin position="1"/>
        <end position="104"/>
    </location>
</feature>
<evidence type="ECO:0000313" key="7">
    <source>
        <dbReference type="Proteomes" id="UP000734854"/>
    </source>
</evidence>
<sequence>MEPGNPSAHASASSDFPPKKPIRHLDFTTHEYPSSPPPLTSSGHIEHPPHQPQQQLPPPQPQHQQQPLPVPMPMLSPLPASRPVVPFPVRSESPRQLSQPGYATKEGTPRKKNCNCKHSKCLKLYCECFASGVYCDGCNCTNCCNNAENGATRHEAIEAILERNPNAFRPKIGSSPHAPRDNKDEAGELPFVGKHNKGCHCKKSGCLKKYCECFQASILCSDNCKCMDCKNFEGSEERKALFHSNHGSMLYMQQANAALNGAIGPSGFSFPSSKRRRNQSLFTGTAIKDQSFHRQSQLPQASQAKASVPASSFNCLPVTHSTIPTTPATTKVTYGSLLSDVVQAEHITDLCKLLVVVSEHVAKTFPVIVKHRLHDGKANSSVEKDEYVGSLIASPNQDADDQRQDDPSVQPGSADHNSENIPAYKIKAEETDPVCEGTQQGQRPMSPGTLALMCDEQDTMFMTSQYPCTSLSSHSNQRTSEIFVEQERCVLSEFRNCLRQIVNSGRFKEERFKSMVGKPETSDFHGSPAPGFARAPTPAAALPQTSKPNPVNFSNDDQQVGRSVTRNGEIKFKVENPDL</sequence>
<evidence type="ECO:0000256" key="3">
    <source>
        <dbReference type="ARBA" id="ARBA00023242"/>
    </source>
</evidence>
<evidence type="ECO:0000256" key="2">
    <source>
        <dbReference type="ARBA" id="ARBA00007267"/>
    </source>
</evidence>
<evidence type="ECO:0000259" key="5">
    <source>
        <dbReference type="PROSITE" id="PS51634"/>
    </source>
</evidence>
<feature type="region of interest" description="Disordered" evidence="4">
    <location>
        <begin position="395"/>
        <end position="421"/>
    </location>
</feature>
<organism evidence="6 7">
    <name type="scientific">Zingiber officinale</name>
    <name type="common">Ginger</name>
    <name type="synonym">Amomum zingiber</name>
    <dbReference type="NCBI Taxonomy" id="94328"/>
    <lineage>
        <taxon>Eukaryota</taxon>
        <taxon>Viridiplantae</taxon>
        <taxon>Streptophyta</taxon>
        <taxon>Embryophyta</taxon>
        <taxon>Tracheophyta</taxon>
        <taxon>Spermatophyta</taxon>
        <taxon>Magnoliopsida</taxon>
        <taxon>Liliopsida</taxon>
        <taxon>Zingiberales</taxon>
        <taxon>Zingiberaceae</taxon>
        <taxon>Zingiber</taxon>
    </lineage>
</organism>
<gene>
    <name evidence="6" type="ORF">ZIOFF_025258</name>
</gene>
<feature type="region of interest" description="Disordered" evidence="4">
    <location>
        <begin position="168"/>
        <end position="189"/>
    </location>
</feature>
<comment type="caution">
    <text evidence="6">The sequence shown here is derived from an EMBL/GenBank/DDBJ whole genome shotgun (WGS) entry which is preliminary data.</text>
</comment>
<keyword evidence="3" id="KW-0539">Nucleus</keyword>
<feature type="compositionally biased region" description="Polar residues" evidence="4">
    <location>
        <begin position="543"/>
        <end position="566"/>
    </location>
</feature>
<dbReference type="EMBL" id="JACMSC010000007">
    <property type="protein sequence ID" value="KAG6514883.1"/>
    <property type="molecule type" value="Genomic_DNA"/>
</dbReference>
<comment type="similarity">
    <text evidence="2">Belongs to the lin-54 family.</text>
</comment>
<dbReference type="InterPro" id="IPR028307">
    <property type="entry name" value="Lin-54_fam"/>
</dbReference>
<evidence type="ECO:0000313" key="6">
    <source>
        <dbReference type="EMBL" id="KAG6514883.1"/>
    </source>
</evidence>
<proteinExistence type="inferred from homology"/>
<dbReference type="Pfam" id="PF03638">
    <property type="entry name" value="TCR"/>
    <property type="match status" value="2"/>
</dbReference>
<reference evidence="6 7" key="1">
    <citation type="submission" date="2020-08" db="EMBL/GenBank/DDBJ databases">
        <title>Plant Genome Project.</title>
        <authorList>
            <person name="Zhang R.-G."/>
        </authorList>
    </citation>
    <scope>NUCLEOTIDE SEQUENCE [LARGE SCALE GENOMIC DNA]</scope>
    <source>
        <tissue evidence="6">Rhizome</tissue>
    </source>
</reference>
<dbReference type="GO" id="GO:0006355">
    <property type="term" value="P:regulation of DNA-templated transcription"/>
    <property type="evidence" value="ECO:0007669"/>
    <property type="project" value="TreeGrafter"/>
</dbReference>
<dbReference type="AlphaFoldDB" id="A0A8J5GUR4"/>
<dbReference type="InterPro" id="IPR005172">
    <property type="entry name" value="CRC"/>
</dbReference>
<feature type="compositionally biased region" description="Basic and acidic residues" evidence="4">
    <location>
        <begin position="568"/>
        <end position="579"/>
    </location>
</feature>
<dbReference type="PANTHER" id="PTHR12446">
    <property type="entry name" value="TESMIN/TSO1-RELATED"/>
    <property type="match status" value="1"/>
</dbReference>